<dbReference type="Pfam" id="PF01435">
    <property type="entry name" value="Peptidase_M48"/>
    <property type="match status" value="1"/>
</dbReference>
<evidence type="ECO:0000259" key="8">
    <source>
        <dbReference type="Pfam" id="PF01435"/>
    </source>
</evidence>
<keyword evidence="10" id="KW-1185">Reference proteome</keyword>
<sequence>MHLQSFLLVIVSLSCGSLPPGEVPFPRSILATVGMVTAWWILCHVAARTTARQVAADRIDPIDGARWLEKQLEIFRWLAIGVVVMCLGGFGLAANLDTATGPLGSIIQKSMFLQSFVLLLPAVALSAASWSAEHRYGVLMGYVDHGVKNHLASIVQSFRGSMAWLIVPILVLLGLADGITQLPLSETQAAITMVVLSLLFVCAGLPWLISRVFKTSPMDPASQTWIHSLLTATGLRRTKIARWQTGGNAFNALITGFVPPIRTLLLSDRLLDELPREQIAMVVLHEAAHLRRRHMPIRMVAILPAWGIGTLITYAAGNASWGTTAGSIAGIVLTMAILRLVAYRTEFDADVQACRLAEQIAHLVEDVPSDYDAASRALSDALLRVTADHPETRRRTWLHPGVVDRIDFVRRNRIAPKINSSTAGTIANPA</sequence>
<keyword evidence="4 6" id="KW-0862">Zinc</keyword>
<keyword evidence="5 6" id="KW-0482">Metalloprotease</keyword>
<dbReference type="GO" id="GO:0006508">
    <property type="term" value="P:proteolysis"/>
    <property type="evidence" value="ECO:0007669"/>
    <property type="project" value="UniProtKB-KW"/>
</dbReference>
<evidence type="ECO:0000256" key="5">
    <source>
        <dbReference type="ARBA" id="ARBA00023049"/>
    </source>
</evidence>
<organism evidence="9 10">
    <name type="scientific">Novipirellula herctigrandis</name>
    <dbReference type="NCBI Taxonomy" id="2527986"/>
    <lineage>
        <taxon>Bacteria</taxon>
        <taxon>Pseudomonadati</taxon>
        <taxon>Planctomycetota</taxon>
        <taxon>Planctomycetia</taxon>
        <taxon>Pirellulales</taxon>
        <taxon>Pirellulaceae</taxon>
        <taxon>Novipirellula</taxon>
    </lineage>
</organism>
<evidence type="ECO:0000256" key="4">
    <source>
        <dbReference type="ARBA" id="ARBA00022833"/>
    </source>
</evidence>
<protein>
    <submittedName>
        <fullName evidence="9">Protease HtpX</fullName>
    </submittedName>
</protein>
<feature type="transmembrane region" description="Helical" evidence="7">
    <location>
        <begin position="190"/>
        <end position="209"/>
    </location>
</feature>
<keyword evidence="2" id="KW-0479">Metal-binding</keyword>
<dbReference type="OrthoDB" id="264978at2"/>
<keyword evidence="1 6" id="KW-0645">Protease</keyword>
<evidence type="ECO:0000256" key="6">
    <source>
        <dbReference type="RuleBase" id="RU003983"/>
    </source>
</evidence>
<comment type="similarity">
    <text evidence="6">Belongs to the peptidase M48 family.</text>
</comment>
<dbReference type="GO" id="GO:0046872">
    <property type="term" value="F:metal ion binding"/>
    <property type="evidence" value="ECO:0007669"/>
    <property type="project" value="UniProtKB-KW"/>
</dbReference>
<reference evidence="9 10" key="1">
    <citation type="submission" date="2019-02" db="EMBL/GenBank/DDBJ databases">
        <title>Deep-cultivation of Planctomycetes and their phenomic and genomic characterization uncovers novel biology.</title>
        <authorList>
            <person name="Wiegand S."/>
            <person name="Jogler M."/>
            <person name="Boedeker C."/>
            <person name="Pinto D."/>
            <person name="Vollmers J."/>
            <person name="Rivas-Marin E."/>
            <person name="Kohn T."/>
            <person name="Peeters S.H."/>
            <person name="Heuer A."/>
            <person name="Rast P."/>
            <person name="Oberbeckmann S."/>
            <person name="Bunk B."/>
            <person name="Jeske O."/>
            <person name="Meyerdierks A."/>
            <person name="Storesund J.E."/>
            <person name="Kallscheuer N."/>
            <person name="Luecker S."/>
            <person name="Lage O.M."/>
            <person name="Pohl T."/>
            <person name="Merkel B.J."/>
            <person name="Hornburger P."/>
            <person name="Mueller R.-W."/>
            <person name="Bruemmer F."/>
            <person name="Labrenz M."/>
            <person name="Spormann A.M."/>
            <person name="Op Den Camp H."/>
            <person name="Overmann J."/>
            <person name="Amann R."/>
            <person name="Jetten M.S.M."/>
            <person name="Mascher T."/>
            <person name="Medema M.H."/>
            <person name="Devos D.P."/>
            <person name="Kaster A.-K."/>
            <person name="Ovreas L."/>
            <person name="Rohde M."/>
            <person name="Galperin M.Y."/>
            <person name="Jogler C."/>
        </authorList>
    </citation>
    <scope>NUCLEOTIDE SEQUENCE [LARGE SCALE GENOMIC DNA]</scope>
    <source>
        <strain evidence="9 10">CA13</strain>
    </source>
</reference>
<dbReference type="Proteomes" id="UP000315010">
    <property type="component" value="Unassembled WGS sequence"/>
</dbReference>
<evidence type="ECO:0000313" key="9">
    <source>
        <dbReference type="EMBL" id="TWT78979.1"/>
    </source>
</evidence>
<keyword evidence="7" id="KW-1133">Transmembrane helix</keyword>
<dbReference type="RefSeq" id="WP_146394174.1">
    <property type="nucleotide sequence ID" value="NZ_SJPJ01000001.1"/>
</dbReference>
<gene>
    <name evidence="9" type="primary">htpX</name>
    <name evidence="9" type="ORF">CA13_03760</name>
</gene>
<dbReference type="Gene3D" id="3.30.2010.10">
    <property type="entry name" value="Metalloproteases ('zincins'), catalytic domain"/>
    <property type="match status" value="1"/>
</dbReference>
<feature type="transmembrane region" description="Helical" evidence="7">
    <location>
        <begin position="112"/>
        <end position="132"/>
    </location>
</feature>
<keyword evidence="7" id="KW-0812">Transmembrane</keyword>
<feature type="transmembrane region" description="Helical" evidence="7">
    <location>
        <begin position="299"/>
        <end position="317"/>
    </location>
</feature>
<name>A0A5C5YV98_9BACT</name>
<proteinExistence type="inferred from homology"/>
<feature type="transmembrane region" description="Helical" evidence="7">
    <location>
        <begin position="27"/>
        <end position="47"/>
    </location>
</feature>
<evidence type="ECO:0000256" key="2">
    <source>
        <dbReference type="ARBA" id="ARBA00022723"/>
    </source>
</evidence>
<accession>A0A5C5YV98</accession>
<keyword evidence="3 6" id="KW-0378">Hydrolase</keyword>
<evidence type="ECO:0000256" key="3">
    <source>
        <dbReference type="ARBA" id="ARBA00022801"/>
    </source>
</evidence>
<feature type="domain" description="Peptidase M48" evidence="8">
    <location>
        <begin position="246"/>
        <end position="365"/>
    </location>
</feature>
<evidence type="ECO:0000256" key="1">
    <source>
        <dbReference type="ARBA" id="ARBA00022670"/>
    </source>
</evidence>
<feature type="transmembrane region" description="Helical" evidence="7">
    <location>
        <begin position="323"/>
        <end position="342"/>
    </location>
</feature>
<evidence type="ECO:0000313" key="10">
    <source>
        <dbReference type="Proteomes" id="UP000315010"/>
    </source>
</evidence>
<keyword evidence="7" id="KW-0472">Membrane</keyword>
<evidence type="ECO:0000256" key="7">
    <source>
        <dbReference type="SAM" id="Phobius"/>
    </source>
</evidence>
<dbReference type="EMBL" id="SJPJ01000001">
    <property type="protein sequence ID" value="TWT78979.1"/>
    <property type="molecule type" value="Genomic_DNA"/>
</dbReference>
<dbReference type="AlphaFoldDB" id="A0A5C5YV98"/>
<comment type="cofactor">
    <cofactor evidence="6">
        <name>Zn(2+)</name>
        <dbReference type="ChEBI" id="CHEBI:29105"/>
    </cofactor>
    <text evidence="6">Binds 1 zinc ion per subunit.</text>
</comment>
<feature type="transmembrane region" description="Helical" evidence="7">
    <location>
        <begin position="74"/>
        <end position="92"/>
    </location>
</feature>
<dbReference type="GO" id="GO:0004222">
    <property type="term" value="F:metalloendopeptidase activity"/>
    <property type="evidence" value="ECO:0007669"/>
    <property type="project" value="InterPro"/>
</dbReference>
<comment type="caution">
    <text evidence="9">The sequence shown here is derived from an EMBL/GenBank/DDBJ whole genome shotgun (WGS) entry which is preliminary data.</text>
</comment>
<dbReference type="InterPro" id="IPR001915">
    <property type="entry name" value="Peptidase_M48"/>
</dbReference>